<accession>A0A562LDP6</accession>
<reference evidence="1 2" key="1">
    <citation type="journal article" date="2015" name="Stand. Genomic Sci.">
        <title>Genomic Encyclopedia of Bacterial and Archaeal Type Strains, Phase III: the genomes of soil and plant-associated and newly described type strains.</title>
        <authorList>
            <person name="Whitman W.B."/>
            <person name="Woyke T."/>
            <person name="Klenk H.P."/>
            <person name="Zhou Y."/>
            <person name="Lilburn T.G."/>
            <person name="Beck B.J."/>
            <person name="De Vos P."/>
            <person name="Vandamme P."/>
            <person name="Eisen J.A."/>
            <person name="Garrity G."/>
            <person name="Hugenholtz P."/>
            <person name="Kyrpides N.C."/>
        </authorList>
    </citation>
    <scope>NUCLEOTIDE SEQUENCE [LARGE SCALE GENOMIC DNA]</scope>
    <source>
        <strain evidence="1 2">CGMCC 1.10821</strain>
    </source>
</reference>
<keyword evidence="2" id="KW-1185">Reference proteome</keyword>
<organism evidence="1 2">
    <name type="scientific">Luteimonas cucumeris</name>
    <dbReference type="NCBI Taxonomy" id="985012"/>
    <lineage>
        <taxon>Bacteria</taxon>
        <taxon>Pseudomonadati</taxon>
        <taxon>Pseudomonadota</taxon>
        <taxon>Gammaproteobacteria</taxon>
        <taxon>Lysobacterales</taxon>
        <taxon>Lysobacteraceae</taxon>
        <taxon>Luteimonas</taxon>
    </lineage>
</organism>
<protein>
    <submittedName>
        <fullName evidence="1">Uncharacterized protein</fullName>
    </submittedName>
</protein>
<dbReference type="Proteomes" id="UP000315167">
    <property type="component" value="Unassembled WGS sequence"/>
</dbReference>
<gene>
    <name evidence="1" type="ORF">IP90_00027</name>
</gene>
<dbReference type="AlphaFoldDB" id="A0A562LDP6"/>
<sequence>MPGARHYFRYPLHDDDFHALRQQRRLLGYYAAKPLYGRLGRLDRRGRVDRSAGLNGEVIALFVPSPARSWSQARLVHARMPAAQTRREDGRRNWPAIRATAEAAIRRELCVAAPIRT</sequence>
<dbReference type="EMBL" id="VLKN01000001">
    <property type="protein sequence ID" value="TWI05771.1"/>
    <property type="molecule type" value="Genomic_DNA"/>
</dbReference>
<name>A0A562LDP6_9GAMM</name>
<evidence type="ECO:0000313" key="2">
    <source>
        <dbReference type="Proteomes" id="UP000315167"/>
    </source>
</evidence>
<proteinExistence type="predicted"/>
<comment type="caution">
    <text evidence="1">The sequence shown here is derived from an EMBL/GenBank/DDBJ whole genome shotgun (WGS) entry which is preliminary data.</text>
</comment>
<evidence type="ECO:0000313" key="1">
    <source>
        <dbReference type="EMBL" id="TWI05771.1"/>
    </source>
</evidence>